<dbReference type="RefSeq" id="WP_103707626.1">
    <property type="nucleotide sequence ID" value="NZ_PQGA01000029.1"/>
</dbReference>
<comment type="caution">
    <text evidence="3">The sequence shown here is derived from an EMBL/GenBank/DDBJ whole genome shotgun (WGS) entry which is preliminary data.</text>
</comment>
<sequence length="171" mass="18324">MATIPQPLQTGARIIGKGSDTATGPGPDIMAASTLEGNRVLSSDDQDLGKIKEIMLDVQRGRIAYAVLSSGGVLGLGDKLLALPWSSLTLDTTQKCFLLNVTAEHVRNAPGFDKDHWPSMADLGWATHVHEYYHAEPHWHNDPLAHAERIETGAAFDDGPPEPPEAGGVKL</sequence>
<evidence type="ECO:0000313" key="4">
    <source>
        <dbReference type="Proteomes" id="UP000237381"/>
    </source>
</evidence>
<feature type="domain" description="PRC-barrel" evidence="2">
    <location>
        <begin position="28"/>
        <end position="102"/>
    </location>
</feature>
<dbReference type="OrthoDB" id="286778at2"/>
<organism evidence="3 4">
    <name type="scientific">Paraburkholderia eburnea</name>
    <dbReference type="NCBI Taxonomy" id="1189126"/>
    <lineage>
        <taxon>Bacteria</taxon>
        <taxon>Pseudomonadati</taxon>
        <taxon>Pseudomonadota</taxon>
        <taxon>Betaproteobacteria</taxon>
        <taxon>Burkholderiales</taxon>
        <taxon>Burkholderiaceae</taxon>
        <taxon>Paraburkholderia</taxon>
    </lineage>
</organism>
<evidence type="ECO:0000313" key="3">
    <source>
        <dbReference type="EMBL" id="POR45831.1"/>
    </source>
</evidence>
<evidence type="ECO:0000259" key="2">
    <source>
        <dbReference type="Pfam" id="PF05239"/>
    </source>
</evidence>
<dbReference type="AlphaFoldDB" id="A0A2S4LTN6"/>
<dbReference type="Pfam" id="PF05239">
    <property type="entry name" value="PRC"/>
    <property type="match status" value="1"/>
</dbReference>
<proteinExistence type="predicted"/>
<dbReference type="InterPro" id="IPR011033">
    <property type="entry name" value="PRC_barrel-like_sf"/>
</dbReference>
<dbReference type="PANTHER" id="PTHR36505:SF1">
    <property type="entry name" value="BLR1072 PROTEIN"/>
    <property type="match status" value="1"/>
</dbReference>
<dbReference type="PANTHER" id="PTHR36505">
    <property type="entry name" value="BLR1072 PROTEIN"/>
    <property type="match status" value="1"/>
</dbReference>
<evidence type="ECO:0000256" key="1">
    <source>
        <dbReference type="SAM" id="MobiDB-lite"/>
    </source>
</evidence>
<gene>
    <name evidence="3" type="ORF">B0G62_12956</name>
</gene>
<name>A0A2S4LTN6_9BURK</name>
<dbReference type="Proteomes" id="UP000237381">
    <property type="component" value="Unassembled WGS sequence"/>
</dbReference>
<accession>A0A2S4LTN6</accession>
<keyword evidence="4" id="KW-1185">Reference proteome</keyword>
<protein>
    <submittedName>
        <fullName evidence="3">PRC-barrel domain protein</fullName>
    </submittedName>
</protein>
<dbReference type="EMBL" id="PQGA01000029">
    <property type="protein sequence ID" value="POR45831.1"/>
    <property type="molecule type" value="Genomic_DNA"/>
</dbReference>
<dbReference type="Gene3D" id="2.30.30.240">
    <property type="entry name" value="PRC-barrel domain"/>
    <property type="match status" value="1"/>
</dbReference>
<reference evidence="3 4" key="1">
    <citation type="submission" date="2018-01" db="EMBL/GenBank/DDBJ databases">
        <title>Genomic Encyclopedia of Type Strains, Phase III (KMG-III): the genomes of soil and plant-associated and newly described type strains.</title>
        <authorList>
            <person name="Whitman W."/>
        </authorList>
    </citation>
    <scope>NUCLEOTIDE SEQUENCE [LARGE SCALE GENOMIC DNA]</scope>
    <source>
        <strain evidence="3 4">JCM 18070</strain>
    </source>
</reference>
<dbReference type="SUPFAM" id="SSF50346">
    <property type="entry name" value="PRC-barrel domain"/>
    <property type="match status" value="1"/>
</dbReference>
<feature type="region of interest" description="Disordered" evidence="1">
    <location>
        <begin position="1"/>
        <end position="26"/>
    </location>
</feature>
<dbReference type="InterPro" id="IPR027275">
    <property type="entry name" value="PRC-brl_dom"/>
</dbReference>